<keyword evidence="6" id="KW-0411">Iron-sulfur</keyword>
<evidence type="ECO:0000256" key="6">
    <source>
        <dbReference type="ARBA" id="ARBA00023014"/>
    </source>
</evidence>
<keyword evidence="4" id="KW-0677">Repeat</keyword>
<keyword evidence="3" id="KW-0479">Metal-binding</keyword>
<reference evidence="8" key="1">
    <citation type="journal article" date="2014" name="Front. Microbiol.">
        <title>High frequency of phylogenetically diverse reductive dehalogenase-homologous genes in deep subseafloor sedimentary metagenomes.</title>
        <authorList>
            <person name="Kawai M."/>
            <person name="Futagami T."/>
            <person name="Toyoda A."/>
            <person name="Takaki Y."/>
            <person name="Nishi S."/>
            <person name="Hori S."/>
            <person name="Arai W."/>
            <person name="Tsubouchi T."/>
            <person name="Morono Y."/>
            <person name="Uchiyama I."/>
            <person name="Ito T."/>
            <person name="Fujiyama A."/>
            <person name="Inagaki F."/>
            <person name="Takami H."/>
        </authorList>
    </citation>
    <scope>NUCLEOTIDE SEQUENCE</scope>
    <source>
        <strain evidence="8">Expedition CK06-06</strain>
    </source>
</reference>
<dbReference type="InterPro" id="IPR017896">
    <property type="entry name" value="4Fe4S_Fe-S-bd"/>
</dbReference>
<name>X0SKQ6_9ZZZZ</name>
<evidence type="ECO:0000256" key="3">
    <source>
        <dbReference type="ARBA" id="ARBA00022723"/>
    </source>
</evidence>
<gene>
    <name evidence="8" type="ORF">S01H1_16408</name>
</gene>
<keyword evidence="2" id="KW-0004">4Fe-4S</keyword>
<dbReference type="PANTHER" id="PTHR43724:SF1">
    <property type="entry name" value="PYRUVATE SYNTHASE SUBUNIT PORD"/>
    <property type="match status" value="1"/>
</dbReference>
<keyword evidence="5" id="KW-0408">Iron</keyword>
<feature type="domain" description="4Fe-4S ferredoxin-type" evidence="7">
    <location>
        <begin position="30"/>
        <end position="59"/>
    </location>
</feature>
<evidence type="ECO:0000313" key="8">
    <source>
        <dbReference type="EMBL" id="GAF81599.1"/>
    </source>
</evidence>
<dbReference type="GO" id="GO:0051539">
    <property type="term" value="F:4 iron, 4 sulfur cluster binding"/>
    <property type="evidence" value="ECO:0007669"/>
    <property type="project" value="UniProtKB-KW"/>
</dbReference>
<dbReference type="GO" id="GO:0046872">
    <property type="term" value="F:metal ion binding"/>
    <property type="evidence" value="ECO:0007669"/>
    <property type="project" value="UniProtKB-KW"/>
</dbReference>
<comment type="caution">
    <text evidence="8">The sequence shown here is derived from an EMBL/GenBank/DDBJ whole genome shotgun (WGS) entry which is preliminary data.</text>
</comment>
<sequence>MSKKMSYKEIPIGLAVTARGQNYTGSWSIFRPSVDQDKCTKCGLCVIYCPEAAIEMTDKGTVVDYDYCKGCGICGNECPAGAITMERGEV</sequence>
<organism evidence="8">
    <name type="scientific">marine sediment metagenome</name>
    <dbReference type="NCBI Taxonomy" id="412755"/>
    <lineage>
        <taxon>unclassified sequences</taxon>
        <taxon>metagenomes</taxon>
        <taxon>ecological metagenomes</taxon>
    </lineage>
</organism>
<evidence type="ECO:0000256" key="5">
    <source>
        <dbReference type="ARBA" id="ARBA00023004"/>
    </source>
</evidence>
<dbReference type="SUPFAM" id="SSF54862">
    <property type="entry name" value="4Fe-4S ferredoxins"/>
    <property type="match status" value="1"/>
</dbReference>
<dbReference type="Pfam" id="PF14697">
    <property type="entry name" value="Fer4_21"/>
    <property type="match status" value="1"/>
</dbReference>
<dbReference type="Gene3D" id="3.30.70.20">
    <property type="match status" value="1"/>
</dbReference>
<evidence type="ECO:0000256" key="4">
    <source>
        <dbReference type="ARBA" id="ARBA00022737"/>
    </source>
</evidence>
<evidence type="ECO:0000256" key="2">
    <source>
        <dbReference type="ARBA" id="ARBA00022485"/>
    </source>
</evidence>
<comment type="cofactor">
    <cofactor evidence="1">
        <name>[4Fe-4S] cluster</name>
        <dbReference type="ChEBI" id="CHEBI:49883"/>
    </cofactor>
</comment>
<dbReference type="PANTHER" id="PTHR43724">
    <property type="entry name" value="PYRUVATE SYNTHASE SUBUNIT PORD"/>
    <property type="match status" value="1"/>
</dbReference>
<dbReference type="AlphaFoldDB" id="X0SKQ6"/>
<feature type="domain" description="4Fe-4S ferredoxin-type" evidence="7">
    <location>
        <begin position="62"/>
        <end position="88"/>
    </location>
</feature>
<dbReference type="PROSITE" id="PS51379">
    <property type="entry name" value="4FE4S_FER_2"/>
    <property type="match status" value="2"/>
</dbReference>
<dbReference type="PROSITE" id="PS00198">
    <property type="entry name" value="4FE4S_FER_1"/>
    <property type="match status" value="1"/>
</dbReference>
<protein>
    <recommendedName>
        <fullName evidence="7">4Fe-4S ferredoxin-type domain-containing protein</fullName>
    </recommendedName>
</protein>
<accession>X0SKQ6</accession>
<dbReference type="InterPro" id="IPR017900">
    <property type="entry name" value="4Fe4S_Fe_S_CS"/>
</dbReference>
<evidence type="ECO:0000256" key="1">
    <source>
        <dbReference type="ARBA" id="ARBA00001966"/>
    </source>
</evidence>
<dbReference type="InterPro" id="IPR011898">
    <property type="entry name" value="PorD_KorD"/>
</dbReference>
<proteinExistence type="predicted"/>
<dbReference type="NCBIfam" id="TIGR02179">
    <property type="entry name" value="PorD_KorD"/>
    <property type="match status" value="1"/>
</dbReference>
<dbReference type="EMBL" id="BARS01008633">
    <property type="protein sequence ID" value="GAF81599.1"/>
    <property type="molecule type" value="Genomic_DNA"/>
</dbReference>
<evidence type="ECO:0000259" key="7">
    <source>
        <dbReference type="PROSITE" id="PS51379"/>
    </source>
</evidence>
<dbReference type="GO" id="GO:0016625">
    <property type="term" value="F:oxidoreductase activity, acting on the aldehyde or oxo group of donors, iron-sulfur protein as acceptor"/>
    <property type="evidence" value="ECO:0007669"/>
    <property type="project" value="InterPro"/>
</dbReference>